<dbReference type="Pfam" id="PF07690">
    <property type="entry name" value="MFS_1"/>
    <property type="match status" value="1"/>
</dbReference>
<dbReference type="PANTHER" id="PTHR23518">
    <property type="entry name" value="C-METHYLTRANSFERASE"/>
    <property type="match status" value="1"/>
</dbReference>
<keyword evidence="2 4" id="KW-1133">Transmembrane helix</keyword>
<evidence type="ECO:0000259" key="5">
    <source>
        <dbReference type="PROSITE" id="PS50850"/>
    </source>
</evidence>
<dbReference type="GO" id="GO:0022857">
    <property type="term" value="F:transmembrane transporter activity"/>
    <property type="evidence" value="ECO:0007669"/>
    <property type="project" value="InterPro"/>
</dbReference>
<gene>
    <name evidence="6" type="ORF">FHQ07_00840</name>
</gene>
<evidence type="ECO:0000256" key="2">
    <source>
        <dbReference type="ARBA" id="ARBA00022989"/>
    </source>
</evidence>
<evidence type="ECO:0000313" key="7">
    <source>
        <dbReference type="Proteomes" id="UP000308149"/>
    </source>
</evidence>
<keyword evidence="3 4" id="KW-0472">Membrane</keyword>
<dbReference type="InterPro" id="IPR020846">
    <property type="entry name" value="MFS_dom"/>
</dbReference>
<dbReference type="KEGG" id="thes:FHQ07_00840"/>
<proteinExistence type="predicted"/>
<feature type="transmembrane region" description="Helical" evidence="4">
    <location>
        <begin position="364"/>
        <end position="382"/>
    </location>
</feature>
<dbReference type="Proteomes" id="UP000308149">
    <property type="component" value="Chromosome"/>
</dbReference>
<feature type="transmembrane region" description="Helical" evidence="4">
    <location>
        <begin position="338"/>
        <end position="358"/>
    </location>
</feature>
<feature type="transmembrane region" description="Helical" evidence="4">
    <location>
        <begin position="154"/>
        <end position="183"/>
    </location>
</feature>
<feature type="transmembrane region" description="Helical" evidence="4">
    <location>
        <begin position="81"/>
        <end position="106"/>
    </location>
</feature>
<dbReference type="CDD" id="cd17370">
    <property type="entry name" value="MFS_MJ1317_like"/>
    <property type="match status" value="1"/>
</dbReference>
<sequence>MRALLAGLPRTVWLLGFISLINDAASDMIYPLVPLYLASVLMAGPKALGLIEGVAEAVGSLMKLAAGVLADRMRRIKPFVVFGYGLAGIARPLIGIATSWVGVLAFRFVDRIGKGLRSAPRDALLAGSVAPEQRGLAYGLHRGMDNAGAVVGPLVAAALLAAGFSLRQVFLFAFVPAVAVLLLSLRLREPEPAPVEARQAFDWKFSALPARYRRYLFALGLFTLGNASNMFLLLRAQELGLGAAQITLLWAVFSAVAALCSAPLSAWSDRIGRTRLIVAGWAGQAAMYAVLGWLGFDANWLWLIFAGYGFVTAMIEGSERALVADMVPAARAGTAFGWYYLVTGLLLLPASVVFGSLWQDVSPAAAFGLSAACAIGAILLLATNRKEAAA</sequence>
<feature type="transmembrane region" description="Helical" evidence="4">
    <location>
        <begin position="215"/>
        <end position="236"/>
    </location>
</feature>
<dbReference type="PANTHER" id="PTHR23518:SF2">
    <property type="entry name" value="MAJOR FACILITATOR SUPERFAMILY TRANSPORTER"/>
    <property type="match status" value="1"/>
</dbReference>
<evidence type="ECO:0000256" key="4">
    <source>
        <dbReference type="SAM" id="Phobius"/>
    </source>
</evidence>
<dbReference type="SUPFAM" id="SSF103473">
    <property type="entry name" value="MFS general substrate transporter"/>
    <property type="match status" value="1"/>
</dbReference>
<dbReference type="PROSITE" id="PS50850">
    <property type="entry name" value="MFS"/>
    <property type="match status" value="1"/>
</dbReference>
<dbReference type="OrthoDB" id="9803985at2"/>
<name>A0A5B7ZL58_9GAMM</name>
<feature type="transmembrane region" description="Helical" evidence="4">
    <location>
        <begin position="276"/>
        <end position="294"/>
    </location>
</feature>
<dbReference type="EMBL" id="CP040871">
    <property type="protein sequence ID" value="QDA55964.1"/>
    <property type="molecule type" value="Genomic_DNA"/>
</dbReference>
<dbReference type="Gene3D" id="1.20.1250.20">
    <property type="entry name" value="MFS general substrate transporter like domains"/>
    <property type="match status" value="2"/>
</dbReference>
<feature type="transmembrane region" description="Helical" evidence="4">
    <location>
        <begin position="300"/>
        <end position="317"/>
    </location>
</feature>
<dbReference type="AlphaFoldDB" id="A0A5B7ZL58"/>
<feature type="domain" description="Major facilitator superfamily (MFS) profile" evidence="5">
    <location>
        <begin position="1"/>
        <end position="389"/>
    </location>
</feature>
<keyword evidence="1 4" id="KW-0812">Transmembrane</keyword>
<dbReference type="RefSeq" id="WP_139714848.1">
    <property type="nucleotide sequence ID" value="NZ_CP040871.1"/>
</dbReference>
<dbReference type="InterPro" id="IPR036259">
    <property type="entry name" value="MFS_trans_sf"/>
</dbReference>
<accession>A0A5B7ZL58</accession>
<evidence type="ECO:0000313" key="6">
    <source>
        <dbReference type="EMBL" id="QDA55964.1"/>
    </source>
</evidence>
<feature type="transmembrane region" description="Helical" evidence="4">
    <location>
        <begin position="242"/>
        <end position="264"/>
    </location>
</feature>
<organism evidence="6 7">
    <name type="scientific">Thermomonas aquatica</name>
    <dbReference type="NCBI Taxonomy" id="2202149"/>
    <lineage>
        <taxon>Bacteria</taxon>
        <taxon>Pseudomonadati</taxon>
        <taxon>Pseudomonadota</taxon>
        <taxon>Gammaproteobacteria</taxon>
        <taxon>Lysobacterales</taxon>
        <taxon>Lysobacteraceae</taxon>
        <taxon>Thermomonas</taxon>
    </lineage>
</organism>
<keyword evidence="7" id="KW-1185">Reference proteome</keyword>
<reference evidence="6 7" key="1">
    <citation type="submission" date="2019-06" db="EMBL/GenBank/DDBJ databases">
        <title>Thermomonas aquatica sp. nov., isolated from an industrial wastewater treatment plant.</title>
        <authorList>
            <person name="Jeon J.H."/>
            <person name="Park D.-S."/>
        </authorList>
    </citation>
    <scope>NUCLEOTIDE SEQUENCE [LARGE SCALE GENOMIC DNA]</scope>
    <source>
        <strain evidence="6 7">SY21</strain>
    </source>
</reference>
<evidence type="ECO:0000256" key="1">
    <source>
        <dbReference type="ARBA" id="ARBA00022692"/>
    </source>
</evidence>
<dbReference type="InterPro" id="IPR011701">
    <property type="entry name" value="MFS"/>
</dbReference>
<protein>
    <submittedName>
        <fullName evidence="6">MFS transporter</fullName>
    </submittedName>
</protein>
<evidence type="ECO:0000256" key="3">
    <source>
        <dbReference type="ARBA" id="ARBA00023136"/>
    </source>
</evidence>